<dbReference type="InterPro" id="IPR009057">
    <property type="entry name" value="Homeodomain-like_sf"/>
</dbReference>
<feature type="compositionally biased region" description="Basic and acidic residues" evidence="1">
    <location>
        <begin position="924"/>
        <end position="943"/>
    </location>
</feature>
<organism evidence="3 4">
    <name type="scientific">Rhodotorula paludigena</name>
    <dbReference type="NCBI Taxonomy" id="86838"/>
    <lineage>
        <taxon>Eukaryota</taxon>
        <taxon>Fungi</taxon>
        <taxon>Dikarya</taxon>
        <taxon>Basidiomycota</taxon>
        <taxon>Pucciniomycotina</taxon>
        <taxon>Microbotryomycetes</taxon>
        <taxon>Sporidiobolales</taxon>
        <taxon>Sporidiobolaceae</taxon>
        <taxon>Rhodotorula</taxon>
    </lineage>
</organism>
<dbReference type="InterPro" id="IPR001005">
    <property type="entry name" value="SANT/Myb"/>
</dbReference>
<comment type="caution">
    <text evidence="3">The sequence shown here is derived from an EMBL/GenBank/DDBJ whole genome shotgun (WGS) entry which is preliminary data.</text>
</comment>
<gene>
    <name evidence="3" type="ORF">Rhopal_002513-T1</name>
</gene>
<feature type="compositionally biased region" description="Basic residues" evidence="1">
    <location>
        <begin position="596"/>
        <end position="613"/>
    </location>
</feature>
<feature type="compositionally biased region" description="Low complexity" evidence="1">
    <location>
        <begin position="229"/>
        <end position="240"/>
    </location>
</feature>
<feature type="compositionally biased region" description="Acidic residues" evidence="1">
    <location>
        <begin position="53"/>
        <end position="63"/>
    </location>
</feature>
<dbReference type="GO" id="GO:0070898">
    <property type="term" value="P:RNA polymerase III preinitiation complex assembly"/>
    <property type="evidence" value="ECO:0007669"/>
    <property type="project" value="TreeGrafter"/>
</dbReference>
<feature type="compositionally biased region" description="Low complexity" evidence="1">
    <location>
        <begin position="65"/>
        <end position="75"/>
    </location>
</feature>
<evidence type="ECO:0000313" key="4">
    <source>
        <dbReference type="Proteomes" id="UP001342314"/>
    </source>
</evidence>
<feature type="compositionally biased region" description="Low complexity" evidence="1">
    <location>
        <begin position="292"/>
        <end position="327"/>
    </location>
</feature>
<feature type="compositionally biased region" description="Basic residues" evidence="1">
    <location>
        <begin position="483"/>
        <end position="496"/>
    </location>
</feature>
<feature type="compositionally biased region" description="Acidic residues" evidence="1">
    <location>
        <begin position="523"/>
        <end position="534"/>
    </location>
</feature>
<feature type="compositionally biased region" description="Low complexity" evidence="1">
    <location>
        <begin position="93"/>
        <end position="127"/>
    </location>
</feature>
<evidence type="ECO:0000313" key="3">
    <source>
        <dbReference type="EMBL" id="GJN89526.1"/>
    </source>
</evidence>
<feature type="compositionally biased region" description="Low complexity" evidence="1">
    <location>
        <begin position="198"/>
        <end position="211"/>
    </location>
</feature>
<evidence type="ECO:0000256" key="1">
    <source>
        <dbReference type="SAM" id="MobiDB-lite"/>
    </source>
</evidence>
<feature type="compositionally biased region" description="Low complexity" evidence="1">
    <location>
        <begin position="433"/>
        <end position="448"/>
    </location>
</feature>
<feature type="compositionally biased region" description="Polar residues" evidence="1">
    <location>
        <begin position="132"/>
        <end position="165"/>
    </location>
</feature>
<dbReference type="SUPFAM" id="SSF46689">
    <property type="entry name" value="Homeodomain-like"/>
    <property type="match status" value="1"/>
</dbReference>
<evidence type="ECO:0000259" key="2">
    <source>
        <dbReference type="SMART" id="SM00717"/>
    </source>
</evidence>
<dbReference type="AlphaFoldDB" id="A0AAV5GAS5"/>
<feature type="compositionally biased region" description="Basic and acidic residues" evidence="1">
    <location>
        <begin position="631"/>
        <end position="641"/>
    </location>
</feature>
<feature type="region of interest" description="Disordered" evidence="1">
    <location>
        <begin position="582"/>
        <end position="701"/>
    </location>
</feature>
<dbReference type="CDD" id="cd00167">
    <property type="entry name" value="SANT"/>
    <property type="match status" value="1"/>
</dbReference>
<feature type="compositionally biased region" description="Acidic residues" evidence="1">
    <location>
        <begin position="691"/>
        <end position="701"/>
    </location>
</feature>
<feature type="compositionally biased region" description="Acidic residues" evidence="1">
    <location>
        <begin position="339"/>
        <end position="348"/>
    </location>
</feature>
<sequence>MSTAGRINKSGQRFVPKRKPTAPPPPRSHREGSVASSTAGPTPKAAHAALPLLDEDAHGDDETGPSAPAASSSSPDQQHRSPRTSARRTLQKSAPFAPSDPTSSAFAATSSPSSSFAFTPSNPSASSLFAGPSTSVSSTQATSFAPSQPTQAHKQPHKSPTSRTAGGTALFPRSPEQRPAASSALSPSSSARGATAFSVSAQPPVSSSSPVRQADQVRDRTASPPPPASSGKGRGAAVTKGKGKEKEKAPPSPGKGRAKGKEKEQEKDAAPRSSPKRGEKRTLAVVARVDAEPNAGGDAEEAGGPAQKKQKGRAAAPAKAAAPSSPKGEGKGKERAAEPEDDEGEQAEPEDRAEGEMPPPATAKKGRAPRAAAAAKKGASVAEAAGDDGMAAPAPAPKKRAPRGKKAAAAADAESEEGNAPAPTPAREKNTRAAKTSSAAKRAATAAVSDDEAAEEHAAAEAQADAEEADDGSEIDEYDKVKPAKRRPIKRARKGKAKVDNFLFGPASDDEDGVDGGAGLAGEVEDGVEGEGDDPSQYLDARRLGGAKHYHTKALPSVDASETTMAALAAVRPAFSIGRPSERTLFFEQRQFEKRKTAHERRREKRERMKRRARGELSEEEEPEQEQQEQQEEKGEARREMSATPAAQGAAIDVFGLQAMEEDDDGPVAGPSGAGTAFGDNDDAATTAAGDGEEGDEDNDGFVETQYAPQMRIIDGQLVIDESSLQIDRGPAEDLGPREIVEESMHDRFVNSNSYSKRRIAGRWNKEETERFFDAVSQFGTDFEMIAALFPLRRRREIVNKFNKEDRKNPAFITQLIYKRKRVDVEAYAKATGQDLSGPVPEDPMEAINRRRAELEASGGVDPAGADAAGGRKRKGKKKEEDEGGAEISGRRRKGGRGAQGGAGAGGEAVMGGGEGAEDEDDAELRRMQEEMEEEERQRRIEEFEAAQAAAAGA</sequence>
<dbReference type="PANTHER" id="PTHR22929:SF0">
    <property type="entry name" value="TRANSCRIPTION FACTOR TFIIIB COMPONENT B'' HOMOLOG"/>
    <property type="match status" value="1"/>
</dbReference>
<feature type="compositionally biased region" description="Acidic residues" evidence="1">
    <location>
        <begin position="618"/>
        <end position="630"/>
    </location>
</feature>
<feature type="compositionally biased region" description="Low complexity" evidence="1">
    <location>
        <begin position="179"/>
        <end position="191"/>
    </location>
</feature>
<dbReference type="InterPro" id="IPR039467">
    <property type="entry name" value="TFIIIB_B''_Myb"/>
</dbReference>
<dbReference type="EMBL" id="BQKY01000005">
    <property type="protein sequence ID" value="GJN89526.1"/>
    <property type="molecule type" value="Genomic_DNA"/>
</dbReference>
<dbReference type="Gene3D" id="1.10.10.60">
    <property type="entry name" value="Homeodomain-like"/>
    <property type="match status" value="1"/>
</dbReference>
<feature type="compositionally biased region" description="Gly residues" evidence="1">
    <location>
        <begin position="897"/>
        <end position="915"/>
    </location>
</feature>
<feature type="compositionally biased region" description="Polar residues" evidence="1">
    <location>
        <begin position="1"/>
        <end position="11"/>
    </location>
</feature>
<feature type="compositionally biased region" description="Basic and acidic residues" evidence="1">
    <location>
        <begin position="259"/>
        <end position="282"/>
    </location>
</feature>
<dbReference type="Pfam" id="PF15963">
    <property type="entry name" value="Myb_DNA-bind_7"/>
    <property type="match status" value="1"/>
</dbReference>
<feature type="compositionally biased region" description="Low complexity" evidence="1">
    <location>
        <begin position="369"/>
        <end position="393"/>
    </location>
</feature>
<dbReference type="GO" id="GO:0000126">
    <property type="term" value="C:transcription factor TFIIIB complex"/>
    <property type="evidence" value="ECO:0007669"/>
    <property type="project" value="TreeGrafter"/>
</dbReference>
<feature type="compositionally biased region" description="Basic and acidic residues" evidence="1">
    <location>
        <begin position="328"/>
        <end position="338"/>
    </location>
</feature>
<name>A0AAV5GAS5_9BASI</name>
<dbReference type="SMART" id="SM00717">
    <property type="entry name" value="SANT"/>
    <property type="match status" value="1"/>
</dbReference>
<feature type="domain" description="Myb-like" evidence="2">
    <location>
        <begin position="760"/>
        <end position="808"/>
    </location>
</feature>
<feature type="region of interest" description="Disordered" evidence="1">
    <location>
        <begin position="1"/>
        <end position="539"/>
    </location>
</feature>
<feature type="compositionally biased region" description="Acidic residues" evidence="1">
    <location>
        <begin position="464"/>
        <end position="477"/>
    </location>
</feature>
<dbReference type="Proteomes" id="UP001342314">
    <property type="component" value="Unassembled WGS sequence"/>
</dbReference>
<keyword evidence="4" id="KW-1185">Reference proteome</keyword>
<accession>A0AAV5GAS5</accession>
<feature type="compositionally biased region" description="Basic residues" evidence="1">
    <location>
        <begin position="80"/>
        <end position="90"/>
    </location>
</feature>
<feature type="compositionally biased region" description="Low complexity" evidence="1">
    <location>
        <begin position="674"/>
        <end position="690"/>
    </location>
</feature>
<feature type="region of interest" description="Disordered" evidence="1">
    <location>
        <begin position="855"/>
        <end position="954"/>
    </location>
</feature>
<dbReference type="PANTHER" id="PTHR22929">
    <property type="entry name" value="RNA POLYMERASE III TRANSCRIPTION INITIATION FACTOR B"/>
    <property type="match status" value="1"/>
</dbReference>
<dbReference type="GO" id="GO:0001156">
    <property type="term" value="F:TFIIIC-class transcription factor complex binding"/>
    <property type="evidence" value="ECO:0007669"/>
    <property type="project" value="TreeGrafter"/>
</dbReference>
<protein>
    <recommendedName>
        <fullName evidence="2">Myb-like domain-containing protein</fullName>
    </recommendedName>
</protein>
<proteinExistence type="predicted"/>
<feature type="compositionally biased region" description="Basic residues" evidence="1">
    <location>
        <begin position="397"/>
        <end position="406"/>
    </location>
</feature>
<reference evidence="3 4" key="1">
    <citation type="submission" date="2021-12" db="EMBL/GenBank/DDBJ databases">
        <title>High titer production of polyol ester of fatty acids by Rhodotorula paludigena BS15 towards product separation-free biomass refinery.</title>
        <authorList>
            <person name="Mano J."/>
            <person name="Ono H."/>
            <person name="Tanaka T."/>
            <person name="Naito K."/>
            <person name="Sushida H."/>
            <person name="Ike M."/>
            <person name="Tokuyasu K."/>
            <person name="Kitaoka M."/>
        </authorList>
    </citation>
    <scope>NUCLEOTIDE SEQUENCE [LARGE SCALE GENOMIC DNA]</scope>
    <source>
        <strain evidence="3 4">BS15</strain>
    </source>
</reference>